<evidence type="ECO:0000256" key="1">
    <source>
        <dbReference type="ARBA" id="ARBA00022649"/>
    </source>
</evidence>
<dbReference type="InterPro" id="IPR007712">
    <property type="entry name" value="RelE/ParE_toxin"/>
</dbReference>
<dbReference type="KEGG" id="can:Cyan10605_2050"/>
<sequence>MTEIRYTLPFQRQLKQLAKRYRNIKNDIQPTVKELQKGNFVGNQIKGVQQTIFKVRAKNTDIPTGKSGGYRIIYQVISGEIVLLLLIYAKSDTANITVQEIEKIIKETLN</sequence>
<keyword evidence="3" id="KW-1185">Reference proteome</keyword>
<dbReference type="STRING" id="755178.Cyan10605_2050"/>
<dbReference type="OrthoDB" id="197283at2"/>
<dbReference type="eggNOG" id="COG2026">
    <property type="taxonomic scope" value="Bacteria"/>
</dbReference>
<dbReference type="AlphaFoldDB" id="K9Z4R7"/>
<name>K9Z4R7_CYAAP</name>
<proteinExistence type="predicted"/>
<dbReference type="PATRIC" id="fig|755178.3.peg.2178"/>
<dbReference type="Gene3D" id="3.30.2310.20">
    <property type="entry name" value="RelE-like"/>
    <property type="match status" value="1"/>
</dbReference>
<dbReference type="Pfam" id="PF05016">
    <property type="entry name" value="ParE_toxin"/>
    <property type="match status" value="1"/>
</dbReference>
<dbReference type="HOGENOM" id="CLU_110687_2_0_3"/>
<dbReference type="RefSeq" id="WP_015219864.1">
    <property type="nucleotide sequence ID" value="NC_019776.1"/>
</dbReference>
<dbReference type="InterPro" id="IPR035093">
    <property type="entry name" value="RelE/ParE_toxin_dom_sf"/>
</dbReference>
<dbReference type="EMBL" id="CP003947">
    <property type="protein sequence ID" value="AFZ54139.1"/>
    <property type="molecule type" value="Genomic_DNA"/>
</dbReference>
<keyword evidence="1" id="KW-1277">Toxin-antitoxin system</keyword>
<gene>
    <name evidence="2" type="ordered locus">Cyan10605_2050</name>
</gene>
<reference evidence="3" key="1">
    <citation type="journal article" date="2013" name="Proc. Natl. Acad. Sci. U.S.A.">
        <title>Improving the coverage of the cyanobacterial phylum using diversity-driven genome sequencing.</title>
        <authorList>
            <person name="Shih P.M."/>
            <person name="Wu D."/>
            <person name="Latifi A."/>
            <person name="Axen S.D."/>
            <person name="Fewer D.P."/>
            <person name="Talla E."/>
            <person name="Calteau A."/>
            <person name="Cai F."/>
            <person name="Tandeau de Marsac N."/>
            <person name="Rippka R."/>
            <person name="Herdman M."/>
            <person name="Sivonen K."/>
            <person name="Coursin T."/>
            <person name="Laurent T."/>
            <person name="Goodwin L."/>
            <person name="Nolan M."/>
            <person name="Davenport K.W."/>
            <person name="Han C.S."/>
            <person name="Rubin E.M."/>
            <person name="Eisen J.A."/>
            <person name="Woyke T."/>
            <person name="Gugger M."/>
            <person name="Kerfeld C.A."/>
        </authorList>
    </citation>
    <scope>NUCLEOTIDE SEQUENCE [LARGE SCALE GENOMIC DNA]</scope>
    <source>
        <strain evidence="3">PCC 10605</strain>
    </source>
</reference>
<evidence type="ECO:0000313" key="3">
    <source>
        <dbReference type="Proteomes" id="UP000010480"/>
    </source>
</evidence>
<evidence type="ECO:0000313" key="2">
    <source>
        <dbReference type="EMBL" id="AFZ54139.1"/>
    </source>
</evidence>
<dbReference type="Proteomes" id="UP000010480">
    <property type="component" value="Chromosome"/>
</dbReference>
<organism evidence="2 3">
    <name type="scientific">Cyanobacterium aponinum (strain PCC 10605)</name>
    <dbReference type="NCBI Taxonomy" id="755178"/>
    <lineage>
        <taxon>Bacteria</taxon>
        <taxon>Bacillati</taxon>
        <taxon>Cyanobacteriota</taxon>
        <taxon>Cyanophyceae</taxon>
        <taxon>Oscillatoriophycideae</taxon>
        <taxon>Chroococcales</taxon>
        <taxon>Geminocystaceae</taxon>
        <taxon>Cyanobacterium</taxon>
    </lineage>
</organism>
<accession>K9Z4R7</accession>
<protein>
    <submittedName>
        <fullName evidence="2">Addiction module toxin, RelE/StbE family</fullName>
    </submittedName>
</protein>